<dbReference type="EMBL" id="UOEH01000117">
    <property type="protein sequence ID" value="VAV93468.1"/>
    <property type="molecule type" value="Genomic_DNA"/>
</dbReference>
<dbReference type="GO" id="GO:0005524">
    <property type="term" value="F:ATP binding"/>
    <property type="evidence" value="ECO:0007669"/>
    <property type="project" value="UniProtKB-KW"/>
</dbReference>
<keyword evidence="1" id="KW-0963">Cytoplasm</keyword>
<sequence length="70" mass="7442">DPALLVRDTLILGVQVNGKRRSEIEVAADADNATVEKAALSEAGVKRHIDGKTIRKVVVVPGRIVNIVVS</sequence>
<keyword evidence="2 7" id="KW-0436">Ligase</keyword>
<dbReference type="AlphaFoldDB" id="A0A3B0RYY9"/>
<dbReference type="FunFam" id="3.10.20.590:FF:000001">
    <property type="entry name" value="Leucine--tRNA ligase"/>
    <property type="match status" value="1"/>
</dbReference>
<dbReference type="EC" id="6.1.1.4" evidence="7"/>
<dbReference type="Gene3D" id="3.10.20.590">
    <property type="match status" value="1"/>
</dbReference>
<dbReference type="InterPro" id="IPR009080">
    <property type="entry name" value="tRNAsynth_Ia_anticodon-bd"/>
</dbReference>
<dbReference type="SUPFAM" id="SSF47323">
    <property type="entry name" value="Anticodon-binding domain of a subclass of class I aminoacyl-tRNA synthetases"/>
    <property type="match status" value="1"/>
</dbReference>
<evidence type="ECO:0000256" key="5">
    <source>
        <dbReference type="ARBA" id="ARBA00022917"/>
    </source>
</evidence>
<evidence type="ECO:0000256" key="3">
    <source>
        <dbReference type="ARBA" id="ARBA00022741"/>
    </source>
</evidence>
<dbReference type="GO" id="GO:0006418">
    <property type="term" value="P:tRNA aminoacylation for protein translation"/>
    <property type="evidence" value="ECO:0007669"/>
    <property type="project" value="InterPro"/>
</dbReference>
<evidence type="ECO:0000256" key="2">
    <source>
        <dbReference type="ARBA" id="ARBA00022598"/>
    </source>
</evidence>
<gene>
    <name evidence="7" type="ORF">MNBD_ALPHA05-1050</name>
</gene>
<name>A0A3B0RYY9_9ZZZZ</name>
<keyword evidence="5" id="KW-0648">Protein biosynthesis</keyword>
<evidence type="ECO:0000313" key="7">
    <source>
        <dbReference type="EMBL" id="VAV93468.1"/>
    </source>
</evidence>
<feature type="non-terminal residue" evidence="7">
    <location>
        <position position="1"/>
    </location>
</feature>
<evidence type="ECO:0000256" key="4">
    <source>
        <dbReference type="ARBA" id="ARBA00022840"/>
    </source>
</evidence>
<proteinExistence type="predicted"/>
<reference evidence="7" key="1">
    <citation type="submission" date="2018-06" db="EMBL/GenBank/DDBJ databases">
        <authorList>
            <person name="Zhirakovskaya E."/>
        </authorList>
    </citation>
    <scope>NUCLEOTIDE SEQUENCE</scope>
</reference>
<keyword evidence="3" id="KW-0547">Nucleotide-binding</keyword>
<keyword evidence="6 7" id="KW-0030">Aminoacyl-tRNA synthetase</keyword>
<organism evidence="7">
    <name type="scientific">hydrothermal vent metagenome</name>
    <dbReference type="NCBI Taxonomy" id="652676"/>
    <lineage>
        <taxon>unclassified sequences</taxon>
        <taxon>metagenomes</taxon>
        <taxon>ecological metagenomes</taxon>
    </lineage>
</organism>
<dbReference type="GO" id="GO:0004823">
    <property type="term" value="F:leucine-tRNA ligase activity"/>
    <property type="evidence" value="ECO:0007669"/>
    <property type="project" value="UniProtKB-EC"/>
</dbReference>
<protein>
    <submittedName>
        <fullName evidence="7">Leucyl-tRNA synthetase</fullName>
        <ecNumber evidence="7">6.1.1.4</ecNumber>
    </submittedName>
</protein>
<evidence type="ECO:0000256" key="6">
    <source>
        <dbReference type="ARBA" id="ARBA00023146"/>
    </source>
</evidence>
<keyword evidence="4" id="KW-0067">ATP-binding</keyword>
<evidence type="ECO:0000256" key="1">
    <source>
        <dbReference type="ARBA" id="ARBA00022490"/>
    </source>
</evidence>
<accession>A0A3B0RYY9</accession>